<accession>A0A939RSX8</accession>
<gene>
    <name evidence="2" type="ORF">J4G33_13595</name>
</gene>
<comment type="caution">
    <text evidence="2">The sequence shown here is derived from an EMBL/GenBank/DDBJ whole genome shotgun (WGS) entry which is preliminary data.</text>
</comment>
<evidence type="ECO:0000313" key="2">
    <source>
        <dbReference type="EMBL" id="MBO1752842.1"/>
    </source>
</evidence>
<keyword evidence="1" id="KW-1133">Transmembrane helix</keyword>
<keyword evidence="1" id="KW-0472">Membrane</keyword>
<feature type="transmembrane region" description="Helical" evidence="1">
    <location>
        <begin position="75"/>
        <end position="98"/>
    </location>
</feature>
<proteinExistence type="predicted"/>
<reference evidence="2" key="1">
    <citation type="submission" date="2021-03" db="EMBL/GenBank/DDBJ databases">
        <title>Actinotalea soli sp. nov., isolated from soil.</title>
        <authorList>
            <person name="Ping W."/>
            <person name="Zhang J."/>
        </authorList>
    </citation>
    <scope>NUCLEOTIDE SEQUENCE</scope>
    <source>
        <strain evidence="2">BY-33</strain>
    </source>
</reference>
<dbReference type="RefSeq" id="WP_208056534.1">
    <property type="nucleotide sequence ID" value="NZ_JAGEMK010000008.1"/>
</dbReference>
<protein>
    <submittedName>
        <fullName evidence="2">Uncharacterized protein</fullName>
    </submittedName>
</protein>
<dbReference type="EMBL" id="JAGEMK010000008">
    <property type="protein sequence ID" value="MBO1752842.1"/>
    <property type="molecule type" value="Genomic_DNA"/>
</dbReference>
<feature type="transmembrane region" description="Helical" evidence="1">
    <location>
        <begin position="20"/>
        <end position="38"/>
    </location>
</feature>
<evidence type="ECO:0000256" key="1">
    <source>
        <dbReference type="SAM" id="Phobius"/>
    </source>
</evidence>
<keyword evidence="3" id="KW-1185">Reference proteome</keyword>
<sequence length="100" mass="11180">MIFFGWGRKSKSAQVSAEQALALTYSYVHIFWLFQLAFKQRYSVATWTEAGWATRELSDQEAMAGGAPSTVTLHWWWRFGLVLAIAFLVVALTFAGLAGS</sequence>
<dbReference type="AlphaFoldDB" id="A0A939RSX8"/>
<evidence type="ECO:0000313" key="3">
    <source>
        <dbReference type="Proteomes" id="UP000664209"/>
    </source>
</evidence>
<name>A0A939RSX8_9CELL</name>
<organism evidence="2 3">
    <name type="scientific">Actinotalea soli</name>
    <dbReference type="NCBI Taxonomy" id="2819234"/>
    <lineage>
        <taxon>Bacteria</taxon>
        <taxon>Bacillati</taxon>
        <taxon>Actinomycetota</taxon>
        <taxon>Actinomycetes</taxon>
        <taxon>Micrococcales</taxon>
        <taxon>Cellulomonadaceae</taxon>
        <taxon>Actinotalea</taxon>
    </lineage>
</organism>
<keyword evidence="1" id="KW-0812">Transmembrane</keyword>
<dbReference type="Proteomes" id="UP000664209">
    <property type="component" value="Unassembled WGS sequence"/>
</dbReference>